<protein>
    <submittedName>
        <fullName evidence="7">LysR substrate-binding domain-containing protein</fullName>
    </submittedName>
</protein>
<dbReference type="InterPro" id="IPR036390">
    <property type="entry name" value="WH_DNA-bd_sf"/>
</dbReference>
<evidence type="ECO:0000313" key="8">
    <source>
        <dbReference type="Proteomes" id="UP001422074"/>
    </source>
</evidence>
<dbReference type="SUPFAM" id="SSF46785">
    <property type="entry name" value="Winged helix' DNA-binding domain"/>
    <property type="match status" value="1"/>
</dbReference>
<proteinExistence type="inferred from homology"/>
<dbReference type="PROSITE" id="PS50931">
    <property type="entry name" value="HTH_LYSR"/>
    <property type="match status" value="1"/>
</dbReference>
<dbReference type="EMBL" id="JBDFRB010000005">
    <property type="protein sequence ID" value="MEN2744462.1"/>
    <property type="molecule type" value="Genomic_DNA"/>
</dbReference>
<dbReference type="PANTHER" id="PTHR30346:SF28">
    <property type="entry name" value="HTH-TYPE TRANSCRIPTIONAL REGULATOR CYNR"/>
    <property type="match status" value="1"/>
</dbReference>
<evidence type="ECO:0000256" key="1">
    <source>
        <dbReference type="ARBA" id="ARBA00009437"/>
    </source>
</evidence>
<dbReference type="PANTHER" id="PTHR30346">
    <property type="entry name" value="TRANSCRIPTIONAL DUAL REGULATOR HCAR-RELATED"/>
    <property type="match status" value="1"/>
</dbReference>
<dbReference type="Pfam" id="PF00126">
    <property type="entry name" value="HTH_1"/>
    <property type="match status" value="1"/>
</dbReference>
<dbReference type="Gene3D" id="1.10.10.10">
    <property type="entry name" value="Winged helix-like DNA-binding domain superfamily/Winged helix DNA-binding domain"/>
    <property type="match status" value="1"/>
</dbReference>
<comment type="similarity">
    <text evidence="1">Belongs to the LysR transcriptional regulatory family.</text>
</comment>
<dbReference type="Gene3D" id="3.40.190.10">
    <property type="entry name" value="Periplasmic binding protein-like II"/>
    <property type="match status" value="2"/>
</dbReference>
<dbReference type="CDD" id="cd08414">
    <property type="entry name" value="PBP2_LTTR_aromatics_like"/>
    <property type="match status" value="1"/>
</dbReference>
<dbReference type="RefSeq" id="WP_345884499.1">
    <property type="nucleotide sequence ID" value="NZ_JBDFRB010000005.1"/>
</dbReference>
<accession>A0ABU9WZ41</accession>
<evidence type="ECO:0000256" key="3">
    <source>
        <dbReference type="ARBA" id="ARBA00023125"/>
    </source>
</evidence>
<dbReference type="PRINTS" id="PR00039">
    <property type="entry name" value="HTHLYSR"/>
</dbReference>
<name>A0ABU9WZ41_9MICC</name>
<reference evidence="7 8" key="1">
    <citation type="submission" date="2024-05" db="EMBL/GenBank/DDBJ databases">
        <title>Sinomonas sp. nov., isolated from a waste landfill.</title>
        <authorList>
            <person name="Zhao Y."/>
        </authorList>
    </citation>
    <scope>NUCLEOTIDE SEQUENCE [LARGE SCALE GENOMIC DNA]</scope>
    <source>
        <strain evidence="7 8">CCTCC AB2014300</strain>
    </source>
</reference>
<organism evidence="7 8">
    <name type="scientific">Sinomonas halotolerans</name>
    <dbReference type="NCBI Taxonomy" id="1644133"/>
    <lineage>
        <taxon>Bacteria</taxon>
        <taxon>Bacillati</taxon>
        <taxon>Actinomycetota</taxon>
        <taxon>Actinomycetes</taxon>
        <taxon>Micrococcales</taxon>
        <taxon>Micrococcaceae</taxon>
        <taxon>Sinomonas</taxon>
    </lineage>
</organism>
<dbReference type="Proteomes" id="UP001422074">
    <property type="component" value="Unassembled WGS sequence"/>
</dbReference>
<evidence type="ECO:0000256" key="4">
    <source>
        <dbReference type="ARBA" id="ARBA00023163"/>
    </source>
</evidence>
<keyword evidence="4" id="KW-0804">Transcription</keyword>
<evidence type="ECO:0000256" key="2">
    <source>
        <dbReference type="ARBA" id="ARBA00023015"/>
    </source>
</evidence>
<dbReference type="InterPro" id="IPR000847">
    <property type="entry name" value="LysR_HTH_N"/>
</dbReference>
<keyword evidence="3" id="KW-0238">DNA-binding</keyword>
<evidence type="ECO:0000259" key="6">
    <source>
        <dbReference type="PROSITE" id="PS50931"/>
    </source>
</evidence>
<dbReference type="Pfam" id="PF03466">
    <property type="entry name" value="LysR_substrate"/>
    <property type="match status" value="1"/>
</dbReference>
<dbReference type="InterPro" id="IPR036388">
    <property type="entry name" value="WH-like_DNA-bd_sf"/>
</dbReference>
<dbReference type="SUPFAM" id="SSF53850">
    <property type="entry name" value="Periplasmic binding protein-like II"/>
    <property type="match status" value="1"/>
</dbReference>
<evidence type="ECO:0000256" key="5">
    <source>
        <dbReference type="SAM" id="MobiDB-lite"/>
    </source>
</evidence>
<keyword evidence="8" id="KW-1185">Reference proteome</keyword>
<sequence length="315" mass="33922">METRHLRYFVAVAEEKHFGRAAQRLHMAQPPLSQQIKQLEELLGTPLLERTTRRVELTPAGELLLERGRRILADLDELAADVAQIGAGATGVLRLGLSGTATYRLLPQLVQRARRELPGLRLTVRGELLTPRMVSELEEGTLDVAILRPPVHSPEIGLAYLEQDLLVAALPEASPWAGQDELDLADLAGEPFVGFPAQSVVTRTLHEACRRAGFIPRVVQEAAETSTLLSLVAAGTGIALVPMTSQTFTFQGIVFRPVRDAPAVDLAVAWRLGTETPLVRRFLGLFDTVSTPALGAGGTGRPTPSSVPPAIAKPA</sequence>
<comment type="caution">
    <text evidence="7">The sequence shown here is derived from an EMBL/GenBank/DDBJ whole genome shotgun (WGS) entry which is preliminary data.</text>
</comment>
<evidence type="ECO:0000313" key="7">
    <source>
        <dbReference type="EMBL" id="MEN2744462.1"/>
    </source>
</evidence>
<feature type="domain" description="HTH lysR-type" evidence="6">
    <location>
        <begin position="1"/>
        <end position="58"/>
    </location>
</feature>
<dbReference type="InterPro" id="IPR005119">
    <property type="entry name" value="LysR_subst-bd"/>
</dbReference>
<gene>
    <name evidence="7" type="ORF">ABCQ75_07900</name>
</gene>
<keyword evidence="2" id="KW-0805">Transcription regulation</keyword>
<feature type="region of interest" description="Disordered" evidence="5">
    <location>
        <begin position="294"/>
        <end position="315"/>
    </location>
</feature>